<dbReference type="InterPro" id="IPR035976">
    <property type="entry name" value="Sushi/SCR/CCP_sf"/>
</dbReference>
<dbReference type="Pfam" id="PF21195">
    <property type="entry name" value="EGF_C8A_B_C6"/>
    <property type="match status" value="1"/>
</dbReference>
<evidence type="ECO:0000256" key="26">
    <source>
        <dbReference type="SAM" id="SignalP"/>
    </source>
</evidence>
<dbReference type="FunFam" id="2.20.100.10:FF:000002">
    <property type="entry name" value="Unc-5 netrin receptor C"/>
    <property type="match status" value="1"/>
</dbReference>
<dbReference type="SMART" id="SM00192">
    <property type="entry name" value="LDLa"/>
    <property type="match status" value="1"/>
</dbReference>
<dbReference type="InterPro" id="IPR048831">
    <property type="entry name" value="C8A_B_C6_EGF-like"/>
</dbReference>
<comment type="function">
    <text evidence="22">Component of the membrane attack complex (MAC), a multiprotein complex activated by the complement cascade, which inserts into a target cell membrane and forms a pore, leading to target cell membrane rupture and cell lysis. The MAC is initiated by proteolytic cleavage of C5 into complement C5b in response to the classical, alternative, lectin and GZMK complement pathways. The complement pathways consist in a cascade of proteins that leads to phagocytosis and breakdown of pathogens and signaling that strengthens the adaptive immune system. Together with component C5b, involved in MAC complex assembly: complement C5b and C6 associate with the outer leaflet of target cell membrane, reducing the energy for membrane bending.</text>
</comment>
<evidence type="ECO:0000256" key="6">
    <source>
        <dbReference type="ARBA" id="ARBA00022525"/>
    </source>
</evidence>
<dbReference type="PROSITE" id="PS50068">
    <property type="entry name" value="LDLRA_2"/>
    <property type="match status" value="1"/>
</dbReference>
<evidence type="ECO:0000256" key="3">
    <source>
        <dbReference type="ARBA" id="ARBA00009214"/>
    </source>
</evidence>
<keyword evidence="6" id="KW-0964">Secreted</keyword>
<dbReference type="Gene3D" id="4.10.400.10">
    <property type="entry name" value="Low-density Lipoprotein Receptor"/>
    <property type="match status" value="1"/>
</dbReference>
<evidence type="ECO:0000256" key="25">
    <source>
        <dbReference type="PROSITE-ProRule" id="PRU00302"/>
    </source>
</evidence>
<dbReference type="FunFam" id="4.10.400.10:FF:000065">
    <property type="entry name" value="Transmembrane protease serine 7"/>
    <property type="match status" value="1"/>
</dbReference>
<reference evidence="29" key="2">
    <citation type="submission" date="2025-08" db="UniProtKB">
        <authorList>
            <consortium name="Ensembl"/>
        </authorList>
    </citation>
    <scope>IDENTIFICATION</scope>
    <source>
        <strain evidence="29">2N</strain>
    </source>
</reference>
<evidence type="ECO:0000256" key="8">
    <source>
        <dbReference type="ARBA" id="ARBA00022537"/>
    </source>
</evidence>
<feature type="domain" description="Sushi" evidence="27">
    <location>
        <begin position="701"/>
        <end position="762"/>
    </location>
</feature>
<dbReference type="OMA" id="YYRKNFC"/>
<evidence type="ECO:0000256" key="23">
    <source>
        <dbReference type="ARBA" id="ARBA00093528"/>
    </source>
</evidence>
<dbReference type="SUPFAM" id="SSF82895">
    <property type="entry name" value="TSP-1 type 1 repeat"/>
    <property type="match status" value="3"/>
</dbReference>
<dbReference type="InterPro" id="IPR000436">
    <property type="entry name" value="Sushi_SCR_CCP_dom"/>
</dbReference>
<dbReference type="GO" id="GO:0005576">
    <property type="term" value="C:extracellular region"/>
    <property type="evidence" value="ECO:0007669"/>
    <property type="project" value="UniProtKB-SubCell"/>
</dbReference>
<comment type="subcellular location">
    <subcellularLocation>
        <location evidence="2">Secreted</location>
    </subcellularLocation>
    <subcellularLocation>
        <location evidence="1">Target cell membrane</location>
        <topology evidence="1">Multi-pass membrane protein</topology>
    </subcellularLocation>
</comment>
<keyword evidence="15" id="KW-0180">Complement pathway</keyword>
<protein>
    <recommendedName>
        <fullName evidence="4">Complement component C6</fullName>
    </recommendedName>
</protein>
<comment type="subunit">
    <text evidence="23">Component of the membrane attack complex (MAC), composed of complement C5b, C6, C7, C8A, C8B, C8G and multiple copies of the pore-forming subunit C9.</text>
</comment>
<dbReference type="EMBL" id="AAKN02031730">
    <property type="status" value="NOT_ANNOTATED_CDS"/>
    <property type="molecule type" value="Genomic_DNA"/>
</dbReference>
<reference evidence="29" key="3">
    <citation type="submission" date="2025-09" db="UniProtKB">
        <authorList>
            <consortium name="Ensembl"/>
        </authorList>
    </citation>
    <scope>IDENTIFICATION</scope>
    <source>
        <strain evidence="29">2N</strain>
    </source>
</reference>
<keyword evidence="19" id="KW-0179">Complement alternate pathway</keyword>
<dbReference type="InterPro" id="IPR000742">
    <property type="entry name" value="EGF"/>
</dbReference>
<evidence type="ECO:0000256" key="2">
    <source>
        <dbReference type="ARBA" id="ARBA00004613"/>
    </source>
</evidence>
<dbReference type="PROSITE" id="PS01209">
    <property type="entry name" value="LDLRA_1"/>
    <property type="match status" value="1"/>
</dbReference>
<evidence type="ECO:0000256" key="24">
    <source>
        <dbReference type="PROSITE-ProRule" id="PRU00124"/>
    </source>
</evidence>
<name>A0A286XDG0_CAVPO</name>
<comment type="similarity">
    <text evidence="3">Belongs to the complement C6/C7/C8/C9 family.</text>
</comment>
<keyword evidence="18 25" id="KW-1015">Disulfide bond</keyword>
<dbReference type="Proteomes" id="UP000005447">
    <property type="component" value="Unassembled WGS sequence"/>
</dbReference>
<evidence type="ECO:0000256" key="12">
    <source>
        <dbReference type="ARBA" id="ARBA00022737"/>
    </source>
</evidence>
<dbReference type="EMBL" id="AAKN02031732">
    <property type="status" value="NOT_ANNOTATED_CDS"/>
    <property type="molecule type" value="Genomic_DNA"/>
</dbReference>
<dbReference type="InterPro" id="IPR023415">
    <property type="entry name" value="LDLR_class-A_CS"/>
</dbReference>
<dbReference type="InterPro" id="IPR020864">
    <property type="entry name" value="MACPF"/>
</dbReference>
<dbReference type="PROSITE" id="PS51412">
    <property type="entry name" value="MACPF_2"/>
    <property type="match status" value="1"/>
</dbReference>
<accession>A0A286XDG0</accession>
<organism evidence="29 30">
    <name type="scientific">Cavia porcellus</name>
    <name type="common">Guinea pig</name>
    <dbReference type="NCBI Taxonomy" id="10141"/>
    <lineage>
        <taxon>Eukaryota</taxon>
        <taxon>Metazoa</taxon>
        <taxon>Chordata</taxon>
        <taxon>Craniata</taxon>
        <taxon>Vertebrata</taxon>
        <taxon>Euteleostomi</taxon>
        <taxon>Mammalia</taxon>
        <taxon>Eutheria</taxon>
        <taxon>Euarchontoglires</taxon>
        <taxon>Glires</taxon>
        <taxon>Rodentia</taxon>
        <taxon>Hystricomorpha</taxon>
        <taxon>Caviidae</taxon>
        <taxon>Cavia</taxon>
    </lineage>
</organism>
<feature type="signal peptide" evidence="26">
    <location>
        <begin position="1"/>
        <end position="21"/>
    </location>
</feature>
<evidence type="ECO:0000256" key="13">
    <source>
        <dbReference type="ARBA" id="ARBA00022852"/>
    </source>
</evidence>
<evidence type="ECO:0000256" key="19">
    <source>
        <dbReference type="ARBA" id="ARBA00023162"/>
    </source>
</evidence>
<dbReference type="Ensembl" id="ENSCPOT00000036379.1">
    <property type="protein sequence ID" value="ENSCPOP00000023461.1"/>
    <property type="gene ID" value="ENSCPOG00000030163.1"/>
</dbReference>
<dbReference type="InterPro" id="IPR001862">
    <property type="entry name" value="MAC_perforin"/>
</dbReference>
<evidence type="ECO:0000256" key="22">
    <source>
        <dbReference type="ARBA" id="ARBA00093291"/>
    </source>
</evidence>
<dbReference type="PROSITE" id="PS00279">
    <property type="entry name" value="MACPF_1"/>
    <property type="match status" value="1"/>
</dbReference>
<evidence type="ECO:0000256" key="15">
    <source>
        <dbReference type="ARBA" id="ARBA00022875"/>
    </source>
</evidence>
<keyword evidence="10" id="KW-0812">Transmembrane</keyword>
<keyword evidence="16" id="KW-0473">Membrane attack complex</keyword>
<keyword evidence="20" id="KW-0325">Glycoprotein</keyword>
<evidence type="ECO:0000256" key="14">
    <source>
        <dbReference type="ARBA" id="ARBA00022859"/>
    </source>
</evidence>
<evidence type="ECO:0000256" key="5">
    <source>
        <dbReference type="ARBA" id="ARBA00022452"/>
    </source>
</evidence>
<dbReference type="PROSITE" id="PS50092">
    <property type="entry name" value="TSP1"/>
    <property type="match status" value="3"/>
</dbReference>
<dbReference type="Gene3D" id="2.10.70.10">
    <property type="entry name" value="Complement Module, domain 1"/>
    <property type="match status" value="2"/>
</dbReference>
<evidence type="ECO:0000256" key="17">
    <source>
        <dbReference type="ARBA" id="ARBA00023136"/>
    </source>
</evidence>
<dbReference type="EMBL" id="AAKN02031733">
    <property type="status" value="NOT_ANNOTATED_CDS"/>
    <property type="molecule type" value="Genomic_DNA"/>
</dbReference>
<feature type="domain" description="MACPF" evidence="28">
    <location>
        <begin position="175"/>
        <end position="521"/>
    </location>
</feature>
<keyword evidence="21" id="KW-1053">Target membrane</keyword>
<comment type="caution">
    <text evidence="25">Lacks conserved residue(s) required for the propagation of feature annotation.</text>
</comment>
<dbReference type="InterPro" id="IPR000884">
    <property type="entry name" value="TSP1_rpt"/>
</dbReference>
<dbReference type="Gene3D" id="2.20.100.10">
    <property type="entry name" value="Thrombospondin type-1 (TSP1) repeat"/>
    <property type="match status" value="3"/>
</dbReference>
<evidence type="ECO:0000256" key="1">
    <source>
        <dbReference type="ARBA" id="ARBA00004276"/>
    </source>
</evidence>
<keyword evidence="17" id="KW-0472">Membrane</keyword>
<dbReference type="CDD" id="cd00033">
    <property type="entry name" value="CCP"/>
    <property type="match status" value="2"/>
</dbReference>
<evidence type="ECO:0000256" key="18">
    <source>
        <dbReference type="ARBA" id="ARBA00023157"/>
    </source>
</evidence>
<dbReference type="Pfam" id="PF01823">
    <property type="entry name" value="MACPF"/>
    <property type="match status" value="1"/>
</dbReference>
<sequence>MAGHSILYFFLLSIMIHGAQTCFCDHFPWTQWSSCSKTCNFGTQSRHRQIVSNYYWDSSCDQLCTKQETRVCNWQACPINCILGDYGPWSDCDPCLKKQTKVRSILRPSQFGGQPCTEPLATYQPCIPSKLCKIEEVNCKNKFRCDSGRCIASKLECNGENDCGDNSDERGCGRSKPVCARTYVPIPSVQMMGAGFHFPSGEYRGEVLDTSFTGGICKTVKSSRASNPYRVPANLEDINFEVQTEADDLETDFYKDLISFEKKEDKKSSSFGIERDNFHVPIFYSSKKNKNIQHKSSFKEAIRASYKKDSSFVRIHKVIKVLNFTMKSKDLHLSDVFLKALNHLPLEYNFALYSQIFEDFGTHYFTSGSLGGIYDLLYQYSSEELKKSGLSEEEIQTIVRIETKKRYVFFTKKKVEHHSTTTKTSESYEGSILQKAEKSISLVQGGKSGYAAALAWEKGNAIPDEKVLSEWLESVKENPAVIDFELAPIMNLVRNIPCAVTKRNNLRKALREYEAKFDPCQCAPCPNNGRPTLSGSECLCVCQSGTYGENCERRSPDYKSNAVDGNWACWSSWSACDSTHKRSRSRVCNNPAPQQGGRHCEGEDRQEEHCTFSIMENRGEPCISDDEDMKEVDLPDIEADSGCAKPDLPENAFIWNEKTLYKVGEEVEISCLTGFKPVGYQYFRCLPDRTWRRGDVECQRMACLKPVVAEVLTVSPFKSLYRIGESIALACPKGFVVTGPSIYTCKGNSWAPPISDSLTCEK</sequence>
<dbReference type="AlphaFoldDB" id="A0A286XDG0"/>
<keyword evidence="14" id="KW-0391">Immunity</keyword>
<reference evidence="30" key="1">
    <citation type="journal article" date="2011" name="Nature">
        <title>A high-resolution map of human evolutionary constraint using 29 mammals.</title>
        <authorList>
            <person name="Lindblad-Toh K."/>
            <person name="Garber M."/>
            <person name="Zuk O."/>
            <person name="Lin M.F."/>
            <person name="Parker B.J."/>
            <person name="Washietl S."/>
            <person name="Kheradpour P."/>
            <person name="Ernst J."/>
            <person name="Jordan G."/>
            <person name="Mauceli E."/>
            <person name="Ward L.D."/>
            <person name="Lowe C.B."/>
            <person name="Holloway A.K."/>
            <person name="Clamp M."/>
            <person name="Gnerre S."/>
            <person name="Alfoldi J."/>
            <person name="Beal K."/>
            <person name="Chang J."/>
            <person name="Clawson H."/>
            <person name="Cuff J."/>
            <person name="Di Palma F."/>
            <person name="Fitzgerald S."/>
            <person name="Flicek P."/>
            <person name="Guttman M."/>
            <person name="Hubisz M.J."/>
            <person name="Jaffe D.B."/>
            <person name="Jungreis I."/>
            <person name="Kent W.J."/>
            <person name="Kostka D."/>
            <person name="Lara M."/>
            <person name="Martins A.L."/>
            <person name="Massingham T."/>
            <person name="Moltke I."/>
            <person name="Raney B.J."/>
            <person name="Rasmussen M.D."/>
            <person name="Robinson J."/>
            <person name="Stark A."/>
            <person name="Vilella A.J."/>
            <person name="Wen J."/>
            <person name="Xie X."/>
            <person name="Zody M.C."/>
            <person name="Baldwin J."/>
            <person name="Bloom T."/>
            <person name="Chin C.W."/>
            <person name="Heiman D."/>
            <person name="Nicol R."/>
            <person name="Nusbaum C."/>
            <person name="Young S."/>
            <person name="Wilkinson J."/>
            <person name="Worley K.C."/>
            <person name="Kovar C.L."/>
            <person name="Muzny D.M."/>
            <person name="Gibbs R.A."/>
            <person name="Cree A."/>
            <person name="Dihn H.H."/>
            <person name="Fowler G."/>
            <person name="Jhangiani S."/>
            <person name="Joshi V."/>
            <person name="Lee S."/>
            <person name="Lewis L.R."/>
            <person name="Nazareth L.V."/>
            <person name="Okwuonu G."/>
            <person name="Santibanez J."/>
            <person name="Warren W.C."/>
            <person name="Mardis E.R."/>
            <person name="Weinstock G.M."/>
            <person name="Wilson R.K."/>
            <person name="Delehaunty K."/>
            <person name="Dooling D."/>
            <person name="Fronik C."/>
            <person name="Fulton L."/>
            <person name="Fulton B."/>
            <person name="Graves T."/>
            <person name="Minx P."/>
            <person name="Sodergren E."/>
            <person name="Birney E."/>
            <person name="Margulies E.H."/>
            <person name="Herrero J."/>
            <person name="Green E.D."/>
            <person name="Haussler D."/>
            <person name="Siepel A."/>
            <person name="Goldman N."/>
            <person name="Pollard K.S."/>
            <person name="Pedersen J.S."/>
            <person name="Lander E.S."/>
            <person name="Kellis M."/>
        </authorList>
    </citation>
    <scope>NUCLEOTIDE SEQUENCE [LARGE SCALE GENOMIC DNA]</scope>
    <source>
        <strain evidence="30">2N</strain>
    </source>
</reference>
<dbReference type="SMART" id="SM00457">
    <property type="entry name" value="MACPF"/>
    <property type="match status" value="1"/>
</dbReference>
<dbReference type="VEuPathDB" id="HostDB:ENSCPOG00000030163"/>
<dbReference type="SMART" id="SM00032">
    <property type="entry name" value="CCP"/>
    <property type="match status" value="2"/>
</dbReference>
<gene>
    <name evidence="29" type="primary">C6</name>
</gene>
<keyword evidence="30" id="KW-1185">Reference proteome</keyword>
<evidence type="ECO:0000256" key="7">
    <source>
        <dbReference type="ARBA" id="ARBA00022536"/>
    </source>
</evidence>
<feature type="chain" id="PRO_5013035750" description="Complement component C6" evidence="26">
    <location>
        <begin position="22"/>
        <end position="762"/>
    </location>
</feature>
<proteinExistence type="inferred from homology"/>
<dbReference type="PRINTS" id="PR00764">
    <property type="entry name" value="COMPLEMENTC9"/>
</dbReference>
<keyword evidence="13" id="KW-0204">Cytolysis</keyword>
<dbReference type="GO" id="GO:0005579">
    <property type="term" value="C:membrane attack complex"/>
    <property type="evidence" value="ECO:0007669"/>
    <property type="project" value="UniProtKB-KW"/>
</dbReference>
<evidence type="ECO:0000313" key="30">
    <source>
        <dbReference type="Proteomes" id="UP000005447"/>
    </source>
</evidence>
<dbReference type="GO" id="GO:0044218">
    <property type="term" value="C:other organism cell membrane"/>
    <property type="evidence" value="ECO:0007669"/>
    <property type="project" value="UniProtKB-KW"/>
</dbReference>
<evidence type="ECO:0000313" key="29">
    <source>
        <dbReference type="Ensembl" id="ENSCPOP00000023461.1"/>
    </source>
</evidence>
<evidence type="ECO:0000259" key="27">
    <source>
        <dbReference type="PROSITE" id="PS50923"/>
    </source>
</evidence>
<evidence type="ECO:0000256" key="10">
    <source>
        <dbReference type="ARBA" id="ARBA00022692"/>
    </source>
</evidence>
<dbReference type="Pfam" id="PF00084">
    <property type="entry name" value="Sushi"/>
    <property type="match status" value="2"/>
</dbReference>
<dbReference type="GO" id="GO:0006957">
    <property type="term" value="P:complement activation, alternative pathway"/>
    <property type="evidence" value="ECO:0007669"/>
    <property type="project" value="UniProtKB-KW"/>
</dbReference>
<dbReference type="SUPFAM" id="SSF57535">
    <property type="entry name" value="Complement control module/SCR domain"/>
    <property type="match status" value="2"/>
</dbReference>
<dbReference type="InterPro" id="IPR020863">
    <property type="entry name" value="MACPF_CS"/>
</dbReference>
<feature type="disulfide bond" evidence="24">
    <location>
        <begin position="145"/>
        <end position="163"/>
    </location>
</feature>
<dbReference type="CDD" id="cd00112">
    <property type="entry name" value="LDLa"/>
    <property type="match status" value="1"/>
</dbReference>
<dbReference type="PROSITE" id="PS50923">
    <property type="entry name" value="SUSHI"/>
    <property type="match status" value="2"/>
</dbReference>
<dbReference type="SUPFAM" id="SSF57424">
    <property type="entry name" value="LDL receptor-like module"/>
    <property type="match status" value="1"/>
</dbReference>
<dbReference type="PANTHER" id="PTHR45742:SF4">
    <property type="entry name" value="COMPLEMENT COMPONENT C6"/>
    <property type="match status" value="1"/>
</dbReference>
<dbReference type="GeneTree" id="ENSGT00940000156814"/>
<keyword evidence="9" id="KW-0399">Innate immunity</keyword>
<keyword evidence="8" id="KW-1052">Target cell membrane</keyword>
<evidence type="ECO:0000256" key="11">
    <source>
        <dbReference type="ARBA" id="ARBA00022729"/>
    </source>
</evidence>
<dbReference type="GO" id="GO:0006958">
    <property type="term" value="P:complement activation, classical pathway"/>
    <property type="evidence" value="ECO:0007669"/>
    <property type="project" value="UniProtKB-KW"/>
</dbReference>
<keyword evidence="12" id="KW-0677">Repeat</keyword>
<keyword evidence="25" id="KW-0768">Sushi</keyword>
<dbReference type="Pfam" id="PF00057">
    <property type="entry name" value="Ldl_recept_a"/>
    <property type="match status" value="1"/>
</dbReference>
<evidence type="ECO:0000256" key="16">
    <source>
        <dbReference type="ARBA" id="ARBA00023058"/>
    </source>
</evidence>
<dbReference type="Bgee" id="ENSCPOG00000030163">
    <property type="expression patterns" value="Expressed in liver"/>
</dbReference>
<dbReference type="SMART" id="SM00209">
    <property type="entry name" value="TSP1"/>
    <property type="match status" value="3"/>
</dbReference>
<dbReference type="GO" id="GO:0031640">
    <property type="term" value="P:killing of cells of another organism"/>
    <property type="evidence" value="ECO:0007669"/>
    <property type="project" value="UniProtKB-KW"/>
</dbReference>
<evidence type="ECO:0000256" key="4">
    <source>
        <dbReference type="ARBA" id="ARBA00018265"/>
    </source>
</evidence>
<dbReference type="InterPro" id="IPR036055">
    <property type="entry name" value="LDL_receptor-like_sf"/>
</dbReference>
<feature type="domain" description="Sushi" evidence="27">
    <location>
        <begin position="641"/>
        <end position="700"/>
    </location>
</feature>
<evidence type="ECO:0000259" key="28">
    <source>
        <dbReference type="PROSITE" id="PS51412"/>
    </source>
</evidence>
<dbReference type="PANTHER" id="PTHR45742">
    <property type="entry name" value="COMPLEMENT COMPONENT C6"/>
    <property type="match status" value="1"/>
</dbReference>
<evidence type="ECO:0000256" key="9">
    <source>
        <dbReference type="ARBA" id="ARBA00022588"/>
    </source>
</evidence>
<dbReference type="InterPro" id="IPR036383">
    <property type="entry name" value="TSP1_rpt_sf"/>
</dbReference>
<evidence type="ECO:0000256" key="20">
    <source>
        <dbReference type="ARBA" id="ARBA00023180"/>
    </source>
</evidence>
<keyword evidence="11 26" id="KW-0732">Signal</keyword>
<dbReference type="InterPro" id="IPR002172">
    <property type="entry name" value="LDrepeatLR_classA_rpt"/>
</dbReference>
<keyword evidence="7" id="KW-0245">EGF-like domain</keyword>
<feature type="disulfide bond" evidence="25">
    <location>
        <begin position="671"/>
        <end position="698"/>
    </location>
</feature>
<dbReference type="EMBL" id="AAKN02031731">
    <property type="status" value="NOT_ANNOTATED_CDS"/>
    <property type="molecule type" value="Genomic_DNA"/>
</dbReference>
<evidence type="ECO:0000256" key="21">
    <source>
        <dbReference type="ARBA" id="ARBA00023298"/>
    </source>
</evidence>
<keyword evidence="5" id="KW-1134">Transmembrane beta strand</keyword>
<dbReference type="Pfam" id="PF00090">
    <property type="entry name" value="TSP_1"/>
    <property type="match status" value="3"/>
</dbReference>
<feature type="disulfide bond" evidence="24">
    <location>
        <begin position="157"/>
        <end position="172"/>
    </location>
</feature>
<dbReference type="PROSITE" id="PS00022">
    <property type="entry name" value="EGF_1"/>
    <property type="match status" value="1"/>
</dbReference>